<evidence type="ECO:0000313" key="3">
    <source>
        <dbReference type="Proteomes" id="UP000694569"/>
    </source>
</evidence>
<dbReference type="Ensembl" id="ENSLLET00000013182.1">
    <property type="protein sequence ID" value="ENSLLEP00000012690.1"/>
    <property type="gene ID" value="ENSLLEG00000008024.1"/>
</dbReference>
<dbReference type="OrthoDB" id="8946688at2759"/>
<dbReference type="AlphaFoldDB" id="A0A8C5PCD7"/>
<dbReference type="Proteomes" id="UP000694569">
    <property type="component" value="Unplaced"/>
</dbReference>
<evidence type="ECO:0000259" key="1">
    <source>
        <dbReference type="PROSITE" id="PS50878"/>
    </source>
</evidence>
<dbReference type="InterPro" id="IPR000477">
    <property type="entry name" value="RT_dom"/>
</dbReference>
<dbReference type="Pfam" id="PF00078">
    <property type="entry name" value="RVT_1"/>
    <property type="match status" value="1"/>
</dbReference>
<feature type="domain" description="Reverse transcriptase" evidence="1">
    <location>
        <begin position="161"/>
        <end position="375"/>
    </location>
</feature>
<reference evidence="2" key="1">
    <citation type="submission" date="2025-08" db="UniProtKB">
        <authorList>
            <consortium name="Ensembl"/>
        </authorList>
    </citation>
    <scope>IDENTIFICATION</scope>
</reference>
<dbReference type="GeneTree" id="ENSGT00940000154669"/>
<accession>A0A8C5PCD7</accession>
<reference evidence="2" key="2">
    <citation type="submission" date="2025-09" db="UniProtKB">
        <authorList>
            <consortium name="Ensembl"/>
        </authorList>
    </citation>
    <scope>IDENTIFICATION</scope>
</reference>
<keyword evidence="3" id="KW-1185">Reference proteome</keyword>
<protein>
    <recommendedName>
        <fullName evidence="1">Reverse transcriptase domain-containing protein</fullName>
    </recommendedName>
</protein>
<dbReference type="PANTHER" id="PTHR21301:SF13">
    <property type="match status" value="1"/>
</dbReference>
<name>A0A8C5PCD7_9ANUR</name>
<organism evidence="2 3">
    <name type="scientific">Leptobrachium leishanense</name>
    <name type="common">Leishan spiny toad</name>
    <dbReference type="NCBI Taxonomy" id="445787"/>
    <lineage>
        <taxon>Eukaryota</taxon>
        <taxon>Metazoa</taxon>
        <taxon>Chordata</taxon>
        <taxon>Craniata</taxon>
        <taxon>Vertebrata</taxon>
        <taxon>Euteleostomi</taxon>
        <taxon>Amphibia</taxon>
        <taxon>Batrachia</taxon>
        <taxon>Anura</taxon>
        <taxon>Pelobatoidea</taxon>
        <taxon>Megophryidae</taxon>
        <taxon>Leptobrachium</taxon>
    </lineage>
</organism>
<sequence>MDKFGVFVDLQKFKRSLCLKKYFLKDPVTRQVVDDNDGWRHTELKKKSHFYPKHLISKEITTFETMVLDEMENIQPMKSQNLTKEEKEALKELAEDTTIIIKPADKGGGIVILNREDYHEESLRILNDRVVYQQISHNPTEEIKKKFDKYIQKGENNEFLNGKETDYLTVKYPRVPVFYHLPKVHKNLNKPPGRPILSGIDSISSKVAEYLDHLLQPIVRKIPSYLKDTGDIIRSLNSIKWEENFLLVTCDVRSLYTNIPHDRGCEAIRTMLLEDGEIKEEQVDYIVEGIALILENNFFCYDGQYFLQLMGTAMGSKVAPSYANLFMAQWEKTWIKNNHEWVDNIFNYKRYIDDIIFIWRGSEENLGKFLEFVNQ</sequence>
<dbReference type="PROSITE" id="PS50878">
    <property type="entry name" value="RT_POL"/>
    <property type="match status" value="1"/>
</dbReference>
<proteinExistence type="predicted"/>
<dbReference type="PANTHER" id="PTHR21301">
    <property type="entry name" value="REVERSE TRANSCRIPTASE"/>
    <property type="match status" value="1"/>
</dbReference>
<evidence type="ECO:0000313" key="2">
    <source>
        <dbReference type="Ensembl" id="ENSLLEP00000012690.1"/>
    </source>
</evidence>